<dbReference type="EMBL" id="LAZR01023966">
    <property type="protein sequence ID" value="KKL76693.1"/>
    <property type="molecule type" value="Genomic_DNA"/>
</dbReference>
<gene>
    <name evidence="2" type="ORF">LCGC14_2042320</name>
</gene>
<evidence type="ECO:0008006" key="3">
    <source>
        <dbReference type="Google" id="ProtNLM"/>
    </source>
</evidence>
<dbReference type="AlphaFoldDB" id="A0A0F9ERC5"/>
<keyword evidence="1" id="KW-0472">Membrane</keyword>
<accession>A0A0F9ERC5</accession>
<dbReference type="SUPFAM" id="SSF49384">
    <property type="entry name" value="Carbohydrate-binding domain"/>
    <property type="match status" value="1"/>
</dbReference>
<feature type="non-terminal residue" evidence="2">
    <location>
        <position position="1"/>
    </location>
</feature>
<reference evidence="2" key="1">
    <citation type="journal article" date="2015" name="Nature">
        <title>Complex archaea that bridge the gap between prokaryotes and eukaryotes.</title>
        <authorList>
            <person name="Spang A."/>
            <person name="Saw J.H."/>
            <person name="Jorgensen S.L."/>
            <person name="Zaremba-Niedzwiedzka K."/>
            <person name="Martijn J."/>
            <person name="Lind A.E."/>
            <person name="van Eijk R."/>
            <person name="Schleper C."/>
            <person name="Guy L."/>
            <person name="Ettema T.J."/>
        </authorList>
    </citation>
    <scope>NUCLEOTIDE SEQUENCE</scope>
</reference>
<keyword evidence="1" id="KW-0812">Transmembrane</keyword>
<comment type="caution">
    <text evidence="2">The sequence shown here is derived from an EMBL/GenBank/DDBJ whole genome shotgun (WGS) entry which is preliminary data.</text>
</comment>
<protein>
    <recommendedName>
        <fullName evidence="3">Cohesin domain-containing protein</fullName>
    </recommendedName>
</protein>
<evidence type="ECO:0000313" key="2">
    <source>
        <dbReference type="EMBL" id="KKL76693.1"/>
    </source>
</evidence>
<sequence>LLSGSLVSAQQEATIDGGEWYFDVASTGNVVEIKFTGVPSAGLGAADITVEFDSAVVKITGCDPGDLDGACNPNAPGGPARAAGFAAPAITTGPVVIAALTVECVGVHGTETDLTITVNELVDGTAGDPQPITASIVNGEVGCGEPEPPILTVAPALPATGGAPGDSSGSSPGWAIPLAVSLGAIALGIGTFGAWRLRRWI</sequence>
<keyword evidence="1" id="KW-1133">Transmembrane helix</keyword>
<dbReference type="Gene3D" id="2.60.40.680">
    <property type="match status" value="1"/>
</dbReference>
<dbReference type="GO" id="GO:0030246">
    <property type="term" value="F:carbohydrate binding"/>
    <property type="evidence" value="ECO:0007669"/>
    <property type="project" value="InterPro"/>
</dbReference>
<name>A0A0F9ERC5_9ZZZZ</name>
<evidence type="ECO:0000256" key="1">
    <source>
        <dbReference type="SAM" id="Phobius"/>
    </source>
</evidence>
<proteinExistence type="predicted"/>
<organism evidence="2">
    <name type="scientific">marine sediment metagenome</name>
    <dbReference type="NCBI Taxonomy" id="412755"/>
    <lineage>
        <taxon>unclassified sequences</taxon>
        <taxon>metagenomes</taxon>
        <taxon>ecological metagenomes</taxon>
    </lineage>
</organism>
<feature type="transmembrane region" description="Helical" evidence="1">
    <location>
        <begin position="174"/>
        <end position="195"/>
    </location>
</feature>
<dbReference type="InterPro" id="IPR008965">
    <property type="entry name" value="CBM2/CBM3_carb-bd_dom_sf"/>
</dbReference>